<dbReference type="KEGG" id="dvl:Dvul_1358"/>
<proteinExistence type="predicted"/>
<name>A0A0H3AA22_NITV4</name>
<evidence type="ECO:0000313" key="4">
    <source>
        <dbReference type="Proteomes" id="UP000009173"/>
    </source>
</evidence>
<dbReference type="Gene3D" id="3.40.50.1820">
    <property type="entry name" value="alpha/beta hydrolase"/>
    <property type="match status" value="1"/>
</dbReference>
<protein>
    <submittedName>
        <fullName evidence="3">PGAP1 family protein</fullName>
    </submittedName>
</protein>
<keyword evidence="1" id="KW-1133">Transmembrane helix</keyword>
<evidence type="ECO:0000256" key="1">
    <source>
        <dbReference type="SAM" id="Phobius"/>
    </source>
</evidence>
<dbReference type="InterPro" id="IPR000073">
    <property type="entry name" value="AB_hydrolase_1"/>
</dbReference>
<gene>
    <name evidence="3" type="ordered locus">Dvul_1358</name>
</gene>
<reference evidence="4" key="1">
    <citation type="journal article" date="2009" name="Environ. Microbiol.">
        <title>Contribution of mobile genetic elements to Desulfovibrio vulgaris genome plasticity.</title>
        <authorList>
            <person name="Walker C.B."/>
            <person name="Stolyar S."/>
            <person name="Chivian D."/>
            <person name="Pinel N."/>
            <person name="Gabster J.A."/>
            <person name="Dehal P.S."/>
            <person name="He Z."/>
            <person name="Yang Z.K."/>
            <person name="Yen H.C."/>
            <person name="Zhou J."/>
            <person name="Wall J.D."/>
            <person name="Hazen T.C."/>
            <person name="Arkin A.P."/>
            <person name="Stahl D.A."/>
        </authorList>
    </citation>
    <scope>NUCLEOTIDE SEQUENCE [LARGE SCALE GENOMIC DNA]</scope>
    <source>
        <strain evidence="4">DP4</strain>
    </source>
</reference>
<accession>A0A0H3AA22</accession>
<dbReference type="Pfam" id="PF00561">
    <property type="entry name" value="Abhydrolase_1"/>
    <property type="match status" value="1"/>
</dbReference>
<evidence type="ECO:0000313" key="3">
    <source>
        <dbReference type="EMBL" id="ABM28376.1"/>
    </source>
</evidence>
<dbReference type="AlphaFoldDB" id="A0A0H3AA22"/>
<keyword evidence="1" id="KW-0812">Transmembrane</keyword>
<dbReference type="RefSeq" id="WP_011792213.1">
    <property type="nucleotide sequence ID" value="NC_008751.1"/>
</dbReference>
<dbReference type="PANTHER" id="PTHR37946">
    <property type="entry name" value="SLL1969 PROTEIN"/>
    <property type="match status" value="1"/>
</dbReference>
<dbReference type="SUPFAM" id="SSF53474">
    <property type="entry name" value="alpha/beta-Hydrolases"/>
    <property type="match status" value="1"/>
</dbReference>
<feature type="domain" description="AB hydrolase-1" evidence="2">
    <location>
        <begin position="127"/>
        <end position="197"/>
    </location>
</feature>
<dbReference type="PANTHER" id="PTHR37946:SF1">
    <property type="entry name" value="SLL1969 PROTEIN"/>
    <property type="match status" value="1"/>
</dbReference>
<feature type="transmembrane region" description="Helical" evidence="1">
    <location>
        <begin position="6"/>
        <end position="28"/>
    </location>
</feature>
<dbReference type="Proteomes" id="UP000009173">
    <property type="component" value="Chromosome"/>
</dbReference>
<dbReference type="HOGENOM" id="CLU_065542_0_0_7"/>
<sequence length="286" mass="30713" precursor="true">MSFLNALFATIAATVATIPVVTYGAFLLHNGLPLPGRHTARRLAALGEGMCQSVGAFCMVVAALPFRRRCRLPLQPEASAGDAGAHVPVLFVHGLYHNPSAWLLYRPTFARQGIGPVHTFGYDSFSNDFATLVHQLDAAVDALIQAHPATPPILIGHSLGGLIIRAWLSRHDGARRCSGVVTLGTPHQGSALARLGIGNLARSLLFRGTLVQTVERHEAAPGVPCVAIRSPLDNMVIPAEGLRIRAHGWTEVEGPAVSHVWMLWDARTRALVLETARRIRDGLPVT</sequence>
<dbReference type="EMBL" id="CP000527">
    <property type="protein sequence ID" value="ABM28376.1"/>
    <property type="molecule type" value="Genomic_DNA"/>
</dbReference>
<dbReference type="InterPro" id="IPR029058">
    <property type="entry name" value="AB_hydrolase_fold"/>
</dbReference>
<organism evidence="3 4">
    <name type="scientific">Nitratidesulfovibrio vulgaris (strain DP4)</name>
    <name type="common">Desulfovibrio vulgaris</name>
    <dbReference type="NCBI Taxonomy" id="391774"/>
    <lineage>
        <taxon>Bacteria</taxon>
        <taxon>Pseudomonadati</taxon>
        <taxon>Thermodesulfobacteriota</taxon>
        <taxon>Desulfovibrionia</taxon>
        <taxon>Desulfovibrionales</taxon>
        <taxon>Desulfovibrionaceae</taxon>
        <taxon>Nitratidesulfovibrio</taxon>
    </lineage>
</organism>
<keyword evidence="1" id="KW-0472">Membrane</keyword>
<feature type="transmembrane region" description="Helical" evidence="1">
    <location>
        <begin position="49"/>
        <end position="66"/>
    </location>
</feature>
<evidence type="ECO:0000259" key="2">
    <source>
        <dbReference type="Pfam" id="PF00561"/>
    </source>
</evidence>